<dbReference type="EMBL" id="JBHUEN010000043">
    <property type="protein sequence ID" value="MFD1882544.1"/>
    <property type="molecule type" value="Genomic_DNA"/>
</dbReference>
<evidence type="ECO:0008006" key="4">
    <source>
        <dbReference type="Google" id="ProtNLM"/>
    </source>
</evidence>
<comment type="caution">
    <text evidence="2">The sequence shown here is derived from an EMBL/GenBank/DDBJ whole genome shotgun (WGS) entry which is preliminary data.</text>
</comment>
<organism evidence="2 3">
    <name type="scientific">Paracoccus pacificus</name>
    <dbReference type="NCBI Taxonomy" id="1463598"/>
    <lineage>
        <taxon>Bacteria</taxon>
        <taxon>Pseudomonadati</taxon>
        <taxon>Pseudomonadota</taxon>
        <taxon>Alphaproteobacteria</taxon>
        <taxon>Rhodobacterales</taxon>
        <taxon>Paracoccaceae</taxon>
        <taxon>Paracoccus</taxon>
    </lineage>
</organism>
<keyword evidence="1" id="KW-0472">Membrane</keyword>
<dbReference type="RefSeq" id="WP_379143242.1">
    <property type="nucleotide sequence ID" value="NZ_JBHUEN010000043.1"/>
</dbReference>
<feature type="transmembrane region" description="Helical" evidence="1">
    <location>
        <begin position="46"/>
        <end position="67"/>
    </location>
</feature>
<evidence type="ECO:0000313" key="2">
    <source>
        <dbReference type="EMBL" id="MFD1882544.1"/>
    </source>
</evidence>
<keyword evidence="3" id="KW-1185">Reference proteome</keyword>
<feature type="transmembrane region" description="Helical" evidence="1">
    <location>
        <begin position="73"/>
        <end position="95"/>
    </location>
</feature>
<reference evidence="3" key="1">
    <citation type="journal article" date="2019" name="Int. J. Syst. Evol. Microbiol.">
        <title>The Global Catalogue of Microorganisms (GCM) 10K type strain sequencing project: providing services to taxonomists for standard genome sequencing and annotation.</title>
        <authorList>
            <consortium name="The Broad Institute Genomics Platform"/>
            <consortium name="The Broad Institute Genome Sequencing Center for Infectious Disease"/>
            <person name="Wu L."/>
            <person name="Ma J."/>
        </authorList>
    </citation>
    <scope>NUCLEOTIDE SEQUENCE [LARGE SCALE GENOMIC DNA]</scope>
    <source>
        <strain evidence="3">CCUG 56029</strain>
    </source>
</reference>
<keyword evidence="1" id="KW-0812">Transmembrane</keyword>
<dbReference type="Proteomes" id="UP001597213">
    <property type="component" value="Unassembled WGS sequence"/>
</dbReference>
<accession>A0ABW4RA67</accession>
<gene>
    <name evidence="2" type="ORF">ACFSCT_12550</name>
</gene>
<evidence type="ECO:0000313" key="3">
    <source>
        <dbReference type="Proteomes" id="UP001597213"/>
    </source>
</evidence>
<proteinExistence type="predicted"/>
<keyword evidence="1" id="KW-1133">Transmembrane helix</keyword>
<evidence type="ECO:0000256" key="1">
    <source>
        <dbReference type="SAM" id="Phobius"/>
    </source>
</evidence>
<name>A0ABW4RA67_9RHOB</name>
<sequence length="196" mass="21685">MSDRLAPAVGTEVFSPEELTIALDPGERVIWQGRPVVMVKSVQNQLFWRLFGGIFGVVGAIFLPIGVFVKDPIIRMVFLPTGLLFLAIAGAGFVLPRQFARKRLAQARYALTDKRAIVADGPRIRHWPITPDMILEFDASSPGSIIFDREPTNMTINYQPVMRDIGFLNIVEAPEVGQIIRRLQSGQTGAQESPNA</sequence>
<protein>
    <recommendedName>
        <fullName evidence="4">PH domain-containing protein</fullName>
    </recommendedName>
</protein>